<dbReference type="InterPro" id="IPR016181">
    <property type="entry name" value="Acyl_CoA_acyltransferase"/>
</dbReference>
<dbReference type="Pfam" id="PF00583">
    <property type="entry name" value="Acetyltransf_1"/>
    <property type="match status" value="1"/>
</dbReference>
<keyword evidence="5" id="KW-1185">Reference proteome</keyword>
<evidence type="ECO:0000256" key="1">
    <source>
        <dbReference type="ARBA" id="ARBA00022679"/>
    </source>
</evidence>
<dbReference type="SUPFAM" id="SSF55729">
    <property type="entry name" value="Acyl-CoA N-acyltransferases (Nat)"/>
    <property type="match status" value="1"/>
</dbReference>
<keyword evidence="2" id="KW-0012">Acyltransferase</keyword>
<dbReference type="CDD" id="cd04301">
    <property type="entry name" value="NAT_SF"/>
    <property type="match status" value="1"/>
</dbReference>
<dbReference type="OrthoDB" id="9775804at2"/>
<accession>A0A4S2DH46</accession>
<protein>
    <submittedName>
        <fullName evidence="4">N-acetyltransferase</fullName>
    </submittedName>
</protein>
<dbReference type="PANTHER" id="PTHR43626">
    <property type="entry name" value="ACYL-COA N-ACYLTRANSFERASE"/>
    <property type="match status" value="1"/>
</dbReference>
<dbReference type="PROSITE" id="PS51186">
    <property type="entry name" value="GNAT"/>
    <property type="match status" value="1"/>
</dbReference>
<organism evidence="4 5">
    <name type="scientific">Clostridium sartagoforme</name>
    <dbReference type="NCBI Taxonomy" id="84031"/>
    <lineage>
        <taxon>Bacteria</taxon>
        <taxon>Bacillati</taxon>
        <taxon>Bacillota</taxon>
        <taxon>Clostridia</taxon>
        <taxon>Eubacteriales</taxon>
        <taxon>Clostridiaceae</taxon>
        <taxon>Clostridium</taxon>
    </lineage>
</organism>
<sequence length="140" mass="15737">MKIKIQTDCININWQEVRNILKTVGMSYVNAEIHKKSFENSEIAIFILDNDKLIGFGRAISDGVRQASIYDVAILPEYQGKGIGKLILENIISQAPSCNFILYASPGKEGFYESLGFGKLSTGMGLFYDMKRMKNRGFIK</sequence>
<dbReference type="Gene3D" id="3.40.630.30">
    <property type="match status" value="1"/>
</dbReference>
<keyword evidence="1 4" id="KW-0808">Transferase</keyword>
<dbReference type="EMBL" id="SRYR01000016">
    <property type="protein sequence ID" value="TGY40124.1"/>
    <property type="molecule type" value="Genomic_DNA"/>
</dbReference>
<feature type="domain" description="N-acetyltransferase" evidence="3">
    <location>
        <begin position="1"/>
        <end position="135"/>
    </location>
</feature>
<evidence type="ECO:0000313" key="4">
    <source>
        <dbReference type="EMBL" id="TGY40124.1"/>
    </source>
</evidence>
<dbReference type="GO" id="GO:0005737">
    <property type="term" value="C:cytoplasm"/>
    <property type="evidence" value="ECO:0007669"/>
    <property type="project" value="TreeGrafter"/>
</dbReference>
<name>A0A4S2DH46_9CLOT</name>
<dbReference type="AlphaFoldDB" id="A0A4S2DH46"/>
<evidence type="ECO:0000256" key="2">
    <source>
        <dbReference type="ARBA" id="ARBA00023315"/>
    </source>
</evidence>
<proteinExistence type="predicted"/>
<comment type="caution">
    <text evidence="4">The sequence shown here is derived from an EMBL/GenBank/DDBJ whole genome shotgun (WGS) entry which is preliminary data.</text>
</comment>
<dbReference type="InterPro" id="IPR000182">
    <property type="entry name" value="GNAT_dom"/>
</dbReference>
<dbReference type="PANTHER" id="PTHR43626:SF4">
    <property type="entry name" value="GCN5-RELATED N-ACETYLTRANSFERASE 2, CHLOROPLASTIC"/>
    <property type="match status" value="1"/>
</dbReference>
<dbReference type="RefSeq" id="WP_136008189.1">
    <property type="nucleotide sequence ID" value="NZ_SRYR01000016.1"/>
</dbReference>
<evidence type="ECO:0000259" key="3">
    <source>
        <dbReference type="PROSITE" id="PS51186"/>
    </source>
</evidence>
<gene>
    <name evidence="4" type="ORF">E5347_15785</name>
</gene>
<dbReference type="Proteomes" id="UP000306888">
    <property type="component" value="Unassembled WGS sequence"/>
</dbReference>
<dbReference type="InterPro" id="IPR045039">
    <property type="entry name" value="NSI-like"/>
</dbReference>
<evidence type="ECO:0000313" key="5">
    <source>
        <dbReference type="Proteomes" id="UP000306888"/>
    </source>
</evidence>
<reference evidence="4 5" key="1">
    <citation type="submission" date="2019-04" db="EMBL/GenBank/DDBJ databases">
        <title>Microbes associate with the intestines of laboratory mice.</title>
        <authorList>
            <person name="Navarre W."/>
            <person name="Wong E."/>
            <person name="Huang K."/>
            <person name="Tropini C."/>
            <person name="Ng K."/>
            <person name="Yu B."/>
        </authorList>
    </citation>
    <scope>NUCLEOTIDE SEQUENCE [LARGE SCALE GENOMIC DNA]</scope>
    <source>
        <strain evidence="4 5">NM50_B9-20</strain>
    </source>
</reference>
<dbReference type="GO" id="GO:0008080">
    <property type="term" value="F:N-acetyltransferase activity"/>
    <property type="evidence" value="ECO:0007669"/>
    <property type="project" value="InterPro"/>
</dbReference>